<reference evidence="3 4" key="1">
    <citation type="submission" date="2024-09" db="EMBL/GenBank/DDBJ databases">
        <authorList>
            <person name="Sun Q."/>
            <person name="Mori K."/>
        </authorList>
    </citation>
    <scope>NUCLEOTIDE SEQUENCE [LARGE SCALE GENOMIC DNA]</scope>
    <source>
        <strain evidence="3 4">TBRC 2205</strain>
    </source>
</reference>
<dbReference type="InterPro" id="IPR029058">
    <property type="entry name" value="AB_hydrolase_fold"/>
</dbReference>
<dbReference type="PANTHER" id="PTHR43798">
    <property type="entry name" value="MONOACYLGLYCEROL LIPASE"/>
    <property type="match status" value="1"/>
</dbReference>
<evidence type="ECO:0000313" key="4">
    <source>
        <dbReference type="Proteomes" id="UP001589894"/>
    </source>
</evidence>
<evidence type="ECO:0000256" key="1">
    <source>
        <dbReference type="SAM" id="MobiDB-lite"/>
    </source>
</evidence>
<evidence type="ECO:0000259" key="2">
    <source>
        <dbReference type="Pfam" id="PF00561"/>
    </source>
</evidence>
<sequence>MRMDRINVTGRRWRPADWRRRVIAIVSLLALAVSGCSSAPSSGHPRPAASASIESPGQRCGGPQASGRIVTLAASDGVRLDAAEVGSGAAGVVLVHEYPADLCGFWPYAVYLSQRGLHVLDLDLRCFGSSACPPTDAARADLAADVSGAVAELHRRGARRVAVLGASMGGTVALAAAAEPQSAVSAVVCLSCHASFTPHVGGTAVPLTVGAAVRVIRCPALYVVASDDPHLKRGEVQALYRDTGSADKHLDVLTGPQATTHGWDLLGTTDSGWTAVAGTVAAFLVRTTAAT</sequence>
<dbReference type="Proteomes" id="UP001589894">
    <property type="component" value="Unassembled WGS sequence"/>
</dbReference>
<keyword evidence="4" id="KW-1185">Reference proteome</keyword>
<gene>
    <name evidence="3" type="ORF">ACFFHU_22660</name>
</gene>
<dbReference type="SUPFAM" id="SSF53474">
    <property type="entry name" value="alpha/beta-Hydrolases"/>
    <property type="match status" value="1"/>
</dbReference>
<dbReference type="InterPro" id="IPR000073">
    <property type="entry name" value="AB_hydrolase_1"/>
</dbReference>
<feature type="region of interest" description="Disordered" evidence="1">
    <location>
        <begin position="39"/>
        <end position="62"/>
    </location>
</feature>
<dbReference type="EMBL" id="JBHLUE010000019">
    <property type="protein sequence ID" value="MFC0566929.1"/>
    <property type="molecule type" value="Genomic_DNA"/>
</dbReference>
<protein>
    <submittedName>
        <fullName evidence="3">Alpha/beta hydrolase</fullName>
    </submittedName>
</protein>
<dbReference type="GO" id="GO:0016787">
    <property type="term" value="F:hydrolase activity"/>
    <property type="evidence" value="ECO:0007669"/>
    <property type="project" value="UniProtKB-KW"/>
</dbReference>
<comment type="caution">
    <text evidence="3">The sequence shown here is derived from an EMBL/GenBank/DDBJ whole genome shotgun (WGS) entry which is preliminary data.</text>
</comment>
<feature type="domain" description="AB hydrolase-1" evidence="2">
    <location>
        <begin position="92"/>
        <end position="192"/>
    </location>
</feature>
<dbReference type="Pfam" id="PF00561">
    <property type="entry name" value="Abhydrolase_1"/>
    <property type="match status" value="1"/>
</dbReference>
<dbReference type="Gene3D" id="3.40.50.1820">
    <property type="entry name" value="alpha/beta hydrolase"/>
    <property type="match status" value="1"/>
</dbReference>
<accession>A0ABV6P2M1</accession>
<name>A0ABV6P2M1_9ACTN</name>
<organism evidence="3 4">
    <name type="scientific">Plantactinospora siamensis</name>
    <dbReference type="NCBI Taxonomy" id="555372"/>
    <lineage>
        <taxon>Bacteria</taxon>
        <taxon>Bacillati</taxon>
        <taxon>Actinomycetota</taxon>
        <taxon>Actinomycetes</taxon>
        <taxon>Micromonosporales</taxon>
        <taxon>Micromonosporaceae</taxon>
        <taxon>Plantactinospora</taxon>
    </lineage>
</organism>
<dbReference type="PANTHER" id="PTHR43798:SF33">
    <property type="entry name" value="HYDROLASE, PUTATIVE (AFU_ORTHOLOGUE AFUA_2G14860)-RELATED"/>
    <property type="match status" value="1"/>
</dbReference>
<dbReference type="RefSeq" id="WP_377342026.1">
    <property type="nucleotide sequence ID" value="NZ_JBHLUE010000019.1"/>
</dbReference>
<dbReference type="InterPro" id="IPR050266">
    <property type="entry name" value="AB_hydrolase_sf"/>
</dbReference>
<keyword evidence="3" id="KW-0378">Hydrolase</keyword>
<evidence type="ECO:0000313" key="3">
    <source>
        <dbReference type="EMBL" id="MFC0566929.1"/>
    </source>
</evidence>
<proteinExistence type="predicted"/>